<evidence type="ECO:0000256" key="5">
    <source>
        <dbReference type="ARBA" id="ARBA00022898"/>
    </source>
</evidence>
<feature type="modified residue" description="N6-(pyridoxal phosphate)lysine" evidence="8">
    <location>
        <position position="687"/>
    </location>
</feature>
<feature type="domain" description="Glycine dehydrogenase C-terminal" evidence="10">
    <location>
        <begin position="754"/>
        <end position="875"/>
    </location>
</feature>
<dbReference type="Gene3D" id="3.90.1150.10">
    <property type="entry name" value="Aspartate Aminotransferase, domain 1"/>
    <property type="match status" value="2"/>
</dbReference>
<gene>
    <name evidence="8 11" type="primary">gcvP</name>
    <name evidence="11" type="ORF">GCM10023261_11710</name>
</gene>
<evidence type="ECO:0000256" key="7">
    <source>
        <dbReference type="ARBA" id="ARBA00049026"/>
    </source>
</evidence>
<dbReference type="PANTHER" id="PTHR11773:SF1">
    <property type="entry name" value="GLYCINE DEHYDROGENASE (DECARBOXYLATING), MITOCHONDRIAL"/>
    <property type="match status" value="1"/>
</dbReference>
<comment type="caution">
    <text evidence="11">The sequence shown here is derived from an EMBL/GenBank/DDBJ whole genome shotgun (WGS) entry which is preliminary data.</text>
</comment>
<dbReference type="EMBL" id="BAABIZ010000013">
    <property type="protein sequence ID" value="GAA5109061.1"/>
    <property type="molecule type" value="Genomic_DNA"/>
</dbReference>
<name>A0ABP9N432_9HYPH</name>
<evidence type="ECO:0000259" key="10">
    <source>
        <dbReference type="Pfam" id="PF21478"/>
    </source>
</evidence>
<dbReference type="Pfam" id="PF21478">
    <property type="entry name" value="GcvP2_C"/>
    <property type="match status" value="1"/>
</dbReference>
<reference evidence="12" key="1">
    <citation type="journal article" date="2019" name="Int. J. Syst. Evol. Microbiol.">
        <title>The Global Catalogue of Microorganisms (GCM) 10K type strain sequencing project: providing services to taxonomists for standard genome sequencing and annotation.</title>
        <authorList>
            <consortium name="The Broad Institute Genomics Platform"/>
            <consortium name="The Broad Institute Genome Sequencing Center for Infectious Disease"/>
            <person name="Wu L."/>
            <person name="Ma J."/>
        </authorList>
    </citation>
    <scope>NUCLEOTIDE SEQUENCE [LARGE SCALE GENOMIC DNA]</scope>
    <source>
        <strain evidence="12">JCM 17712</strain>
    </source>
</reference>
<accession>A0ABP9N432</accession>
<comment type="cofactor">
    <cofactor evidence="1 8">
        <name>pyridoxal 5'-phosphate</name>
        <dbReference type="ChEBI" id="CHEBI:597326"/>
    </cofactor>
</comment>
<dbReference type="EC" id="1.4.4.2" evidence="8"/>
<organism evidence="11 12">
    <name type="scientific">Bartonella jaculi</name>
    <dbReference type="NCBI Taxonomy" id="686226"/>
    <lineage>
        <taxon>Bacteria</taxon>
        <taxon>Pseudomonadati</taxon>
        <taxon>Pseudomonadota</taxon>
        <taxon>Alphaproteobacteria</taxon>
        <taxon>Hyphomicrobiales</taxon>
        <taxon>Bartonellaceae</taxon>
        <taxon>Bartonella</taxon>
    </lineage>
</organism>
<comment type="similarity">
    <text evidence="3 8">Belongs to the GcvP family.</text>
</comment>
<keyword evidence="12" id="KW-1185">Reference proteome</keyword>
<keyword evidence="5 8" id="KW-0663">Pyridoxal phosphate</keyword>
<keyword evidence="6 8" id="KW-0560">Oxidoreductase</keyword>
<dbReference type="InterPro" id="IPR020581">
    <property type="entry name" value="GDC_P"/>
</dbReference>
<dbReference type="Gene3D" id="3.40.640.10">
    <property type="entry name" value="Type I PLP-dependent aspartate aminotransferase-like (Major domain)"/>
    <property type="match status" value="2"/>
</dbReference>
<dbReference type="InterPro" id="IPR015422">
    <property type="entry name" value="PyrdxlP-dep_Trfase_small"/>
</dbReference>
<evidence type="ECO:0000256" key="8">
    <source>
        <dbReference type="HAMAP-Rule" id="MF_00711"/>
    </source>
</evidence>
<feature type="domain" description="Glycine cleavage system P-protein N-terminal" evidence="9">
    <location>
        <begin position="12"/>
        <end position="430"/>
    </location>
</feature>
<protein>
    <recommendedName>
        <fullName evidence="8">Glycine dehydrogenase (decarboxylating)</fullName>
        <ecNumber evidence="8">1.4.4.2</ecNumber>
    </recommendedName>
    <alternativeName>
        <fullName evidence="8">Glycine cleavage system P-protein</fullName>
    </alternativeName>
    <alternativeName>
        <fullName evidence="8">Glycine decarboxylase</fullName>
    </alternativeName>
    <alternativeName>
        <fullName evidence="8">Glycine dehydrogenase (aminomethyl-transferring)</fullName>
    </alternativeName>
</protein>
<feature type="domain" description="Glycine cleavage system P-protein N-terminal" evidence="9">
    <location>
        <begin position="459"/>
        <end position="715"/>
    </location>
</feature>
<dbReference type="NCBIfam" id="TIGR00461">
    <property type="entry name" value="gcvP"/>
    <property type="match status" value="1"/>
</dbReference>
<dbReference type="Pfam" id="PF02347">
    <property type="entry name" value="GDC-P"/>
    <property type="match status" value="2"/>
</dbReference>
<comment type="catalytic activity">
    <reaction evidence="7 8">
        <text>N(6)-[(R)-lipoyl]-L-lysyl-[glycine-cleavage complex H protein] + glycine + H(+) = N(6)-[(R)-S(8)-aminomethyldihydrolipoyl]-L-lysyl-[glycine-cleavage complex H protein] + CO2</text>
        <dbReference type="Rhea" id="RHEA:24304"/>
        <dbReference type="Rhea" id="RHEA-COMP:10494"/>
        <dbReference type="Rhea" id="RHEA-COMP:10495"/>
        <dbReference type="ChEBI" id="CHEBI:15378"/>
        <dbReference type="ChEBI" id="CHEBI:16526"/>
        <dbReference type="ChEBI" id="CHEBI:57305"/>
        <dbReference type="ChEBI" id="CHEBI:83099"/>
        <dbReference type="ChEBI" id="CHEBI:83143"/>
        <dbReference type="EC" id="1.4.4.2"/>
    </reaction>
</comment>
<dbReference type="InterPro" id="IPR015421">
    <property type="entry name" value="PyrdxlP-dep_Trfase_major"/>
</dbReference>
<evidence type="ECO:0000313" key="11">
    <source>
        <dbReference type="EMBL" id="GAA5109061.1"/>
    </source>
</evidence>
<dbReference type="InterPro" id="IPR049316">
    <property type="entry name" value="GDC-P_C"/>
</dbReference>
<evidence type="ECO:0000256" key="3">
    <source>
        <dbReference type="ARBA" id="ARBA00010756"/>
    </source>
</evidence>
<evidence type="ECO:0000256" key="1">
    <source>
        <dbReference type="ARBA" id="ARBA00001933"/>
    </source>
</evidence>
<dbReference type="CDD" id="cd00613">
    <property type="entry name" value="GDC-P"/>
    <property type="match status" value="2"/>
</dbReference>
<evidence type="ECO:0000313" key="12">
    <source>
        <dbReference type="Proteomes" id="UP001500864"/>
    </source>
</evidence>
<dbReference type="HAMAP" id="MF_00711">
    <property type="entry name" value="GcvP"/>
    <property type="match status" value="1"/>
</dbReference>
<dbReference type="InterPro" id="IPR003437">
    <property type="entry name" value="GcvP"/>
</dbReference>
<evidence type="ECO:0000256" key="2">
    <source>
        <dbReference type="ARBA" id="ARBA00003788"/>
    </source>
</evidence>
<comment type="subunit">
    <text evidence="4 8">The glycine cleavage system is composed of four proteins: P, T, L and H.</text>
</comment>
<evidence type="ECO:0000256" key="6">
    <source>
        <dbReference type="ARBA" id="ARBA00023002"/>
    </source>
</evidence>
<dbReference type="SUPFAM" id="SSF53383">
    <property type="entry name" value="PLP-dependent transferases"/>
    <property type="match status" value="2"/>
</dbReference>
<proteinExistence type="inferred from homology"/>
<evidence type="ECO:0000256" key="4">
    <source>
        <dbReference type="ARBA" id="ARBA00011690"/>
    </source>
</evidence>
<dbReference type="NCBIfam" id="NF003346">
    <property type="entry name" value="PRK04366.1"/>
    <property type="match status" value="1"/>
</dbReference>
<comment type="function">
    <text evidence="2 8">The glycine cleavage system catalyzes the degradation of glycine. The P protein binds the alpha-amino group of glycine through its pyridoxal phosphate cofactor; CO(2) is released and the remaining methylamine moiety is then transferred to the lipoamide cofactor of the H protein.</text>
</comment>
<dbReference type="PANTHER" id="PTHR11773">
    <property type="entry name" value="GLYCINE DEHYDROGENASE, DECARBOXYLATING"/>
    <property type="match status" value="1"/>
</dbReference>
<dbReference type="InterPro" id="IPR015424">
    <property type="entry name" value="PyrdxlP-dep_Trfase"/>
</dbReference>
<dbReference type="InterPro" id="IPR049315">
    <property type="entry name" value="GDC-P_N"/>
</dbReference>
<evidence type="ECO:0000259" key="9">
    <source>
        <dbReference type="Pfam" id="PF02347"/>
    </source>
</evidence>
<sequence length="934" mass="101939">MSAMLERQFFSRHIGLRPDETQKMLDVLELDCVDTLVSQAVPHSIHLGRSLNLPKAASEGQALEELSKMMGRNHVHKSFIGQGYHGTDVPPVILRNLFENPAWYTAYTPYQAEISQGRLELLFYFQTLVSELTGLPVAAASLLDEATALAEANAVAVRFAREKKTKISVQSLLHPQTLRVAQTRAETQAIHISEKSEICSDTAAIVLSWPDTKGSFNDYSEVIQEAKAKGALVIVVADPLALTLMEPPAQWGADIVVGSMQRYGVPMGFGGPHAGYLAVSEALTRLIPGRIVGQSVDTKGRTGFRLALQTREQHIRRDKATSNICTAQALLANMATAYAVWHGPQGLQAIAQRIHHLTCRFVAGLEAAGVHVEGENFFDCVSIFVKGRAQEIANQAKMGGRLVRILDDDTIAINFDELSTQEDAGALAKLFGAQLVDQVSSRLFGKGRDDAFLSQPFFHAVHSETDMMRFLRRLSDKDLALDRAMIPLGSCTMKLNAAAELMPVSWSTVANIHPFVPKEDAVGYQEMINQLNAWLCEITGFAQVSFQPNSGAQGEYAGLLAIRRYHQSRGQHQRTLCLIPASAHGTNPASAHMAGMEVVVVKCLSDGDVDIDDLKMKAQLHKDKLAALMITYPSTHGVYEESIKEICSAIHENGGQVYFDGANLNALVGLARPADIGADVCHMNLHKTFAIPHGGGGPGVGPIGVAEHLRPFLPGHEQEGSSYAVSAAPYGSASILVITWMYIRMMGADGLKYATQTAILNANYIAARLSKAYSILYRGKHGRVAHECIVDTRVLKEQYGVSVDDIAKRLIDYGFHAPTMSFPVPGTLMIEPTESEPKEEIDRFCDALLSIAEEAKKVAEGVWPKDDNPLVNAPHTLVDTVDDAWERPYSRQEAAFPNCSLDPANKYWPPVSRIDNVAGDRTLICSCPPLGNTY</sequence>
<dbReference type="Proteomes" id="UP001500864">
    <property type="component" value="Unassembled WGS sequence"/>
</dbReference>